<feature type="transmembrane region" description="Helical" evidence="2">
    <location>
        <begin position="44"/>
        <end position="61"/>
    </location>
</feature>
<proteinExistence type="predicted"/>
<reference evidence="3 4" key="1">
    <citation type="journal article" date="2016" name="Nat. Commun.">
        <title>Thousands of microbial genomes shed light on interconnected biogeochemical processes in an aquifer system.</title>
        <authorList>
            <person name="Anantharaman K."/>
            <person name="Brown C.T."/>
            <person name="Hug L.A."/>
            <person name="Sharon I."/>
            <person name="Castelle C.J."/>
            <person name="Probst A.J."/>
            <person name="Thomas B.C."/>
            <person name="Singh A."/>
            <person name="Wilkins M.J."/>
            <person name="Karaoz U."/>
            <person name="Brodie E.L."/>
            <person name="Williams K.H."/>
            <person name="Hubbard S.S."/>
            <person name="Banfield J.F."/>
        </authorList>
    </citation>
    <scope>NUCLEOTIDE SEQUENCE [LARGE SCALE GENOMIC DNA]</scope>
</reference>
<organism evidence="3 4">
    <name type="scientific">Candidatus Doudnabacteria bacterium RIFCSPHIGHO2_01_FULL_43_23</name>
    <dbReference type="NCBI Taxonomy" id="1817822"/>
    <lineage>
        <taxon>Bacteria</taxon>
        <taxon>Candidatus Doudnaibacteriota</taxon>
    </lineage>
</organism>
<evidence type="ECO:0000256" key="1">
    <source>
        <dbReference type="SAM" id="MobiDB-lite"/>
    </source>
</evidence>
<name>A0A1F5NV40_9BACT</name>
<feature type="compositionally biased region" description="Polar residues" evidence="1">
    <location>
        <begin position="1"/>
        <end position="13"/>
    </location>
</feature>
<keyword evidence="2" id="KW-1133">Transmembrane helix</keyword>
<evidence type="ECO:0000256" key="2">
    <source>
        <dbReference type="SAM" id="Phobius"/>
    </source>
</evidence>
<keyword evidence="2" id="KW-0812">Transmembrane</keyword>
<evidence type="ECO:0000313" key="3">
    <source>
        <dbReference type="EMBL" id="OGE81521.1"/>
    </source>
</evidence>
<gene>
    <name evidence="3" type="ORF">A2826_00505</name>
</gene>
<dbReference type="AlphaFoldDB" id="A0A1F5NV40"/>
<feature type="compositionally biased region" description="Low complexity" evidence="1">
    <location>
        <begin position="21"/>
        <end position="30"/>
    </location>
</feature>
<protein>
    <submittedName>
        <fullName evidence="3">Uncharacterized protein</fullName>
    </submittedName>
</protein>
<dbReference type="EMBL" id="MFEI01000007">
    <property type="protein sequence ID" value="OGE81521.1"/>
    <property type="molecule type" value="Genomic_DNA"/>
</dbReference>
<feature type="region of interest" description="Disordered" evidence="1">
    <location>
        <begin position="1"/>
        <end position="35"/>
    </location>
</feature>
<keyword evidence="2" id="KW-0472">Membrane</keyword>
<comment type="caution">
    <text evidence="3">The sequence shown here is derived from an EMBL/GenBank/DDBJ whole genome shotgun (WGS) entry which is preliminary data.</text>
</comment>
<sequence length="226" mass="24718">MNGESNQDQQKPVNPTPTTSPTPGNQTGPSDETKDFFSRHSKTITRLIIIAIIIIGAAIYSQSQNPETDKLVDEEEVTDTLAEEENETDLTSENDSKDDTSVIVKDSTTKSSEVSVTKETSKTSVKVSGKEIIVTAQSGNGYTHLARKALAEYLDTTGDQGLKAEHKIFIEDYLQKKISDRNGLHTGDEVSFSQDQIQEAIDVAQDLTDAQVQNLSQYVPLVPSLN</sequence>
<dbReference type="Proteomes" id="UP000177912">
    <property type="component" value="Unassembled WGS sequence"/>
</dbReference>
<feature type="region of interest" description="Disordered" evidence="1">
    <location>
        <begin position="65"/>
        <end position="110"/>
    </location>
</feature>
<accession>A0A1F5NV40</accession>
<feature type="compositionally biased region" description="Acidic residues" evidence="1">
    <location>
        <begin position="72"/>
        <end position="92"/>
    </location>
</feature>
<evidence type="ECO:0000313" key="4">
    <source>
        <dbReference type="Proteomes" id="UP000177912"/>
    </source>
</evidence>